<gene>
    <name evidence="1" type="ORF">Q3V30_13485</name>
</gene>
<sequence length="394" mass="44649">MNTDTLTPATQRHRPTLFKSFFQGSFACSTACRDQGRRVDLVVNSGHDTLLNKDYAQLAAENLLTARDGARWYLIEKQPGEYDWSTFLPMLHAARNHDIEMIWELAHFGWPSGLDIWQPEFIDRFAAFARAAACLMRDEGFEAPFITPMNQISFWSWAGGDVAWFNPGVTGRGRELKQQLVRASLAAMRAIREELPAAKFVLTDPLVHIASSERSDASQQNARHQHEAQFEAWDMLCGRLQPELGGDPALFDVIGVTWYPDNQWFITGEPLEPHQPEYRSLASLLEEIWQRYQRPLLIAETGAEGDQRVPWLKYVVEQTSAALDKSVQVEGISLFPAVDYPSWADGRRSPGGLFGLPDANGNRTIYEPYALEIRSQLIRMKQADRASHPESNQE</sequence>
<name>A0AA50HJM7_9GAMM</name>
<dbReference type="Gene3D" id="3.20.20.80">
    <property type="entry name" value="Glycosidases"/>
    <property type="match status" value="1"/>
</dbReference>
<dbReference type="SUPFAM" id="SSF51445">
    <property type="entry name" value="(Trans)glycosidases"/>
    <property type="match status" value="1"/>
</dbReference>
<dbReference type="AlphaFoldDB" id="A0AA50HJM7"/>
<protein>
    <submittedName>
        <fullName evidence="1">Beta-glucosidase</fullName>
    </submittedName>
</protein>
<accession>A0AA50HJM7</accession>
<evidence type="ECO:0000313" key="2">
    <source>
        <dbReference type="Proteomes" id="UP001228139"/>
    </source>
</evidence>
<dbReference type="RefSeq" id="WP_306206459.1">
    <property type="nucleotide sequence ID" value="NZ_CP132353.1"/>
</dbReference>
<proteinExistence type="predicted"/>
<dbReference type="EMBL" id="CP132353">
    <property type="protein sequence ID" value="WLS77493.1"/>
    <property type="molecule type" value="Genomic_DNA"/>
</dbReference>
<dbReference type="KEGG" id="epi:Q3V30_13485"/>
<dbReference type="Proteomes" id="UP001228139">
    <property type="component" value="Chromosome"/>
</dbReference>
<dbReference type="InterPro" id="IPR017853">
    <property type="entry name" value="GH"/>
</dbReference>
<evidence type="ECO:0000313" key="1">
    <source>
        <dbReference type="EMBL" id="WLS77493.1"/>
    </source>
</evidence>
<reference evidence="1 2" key="1">
    <citation type="submission" date="2023-07" db="EMBL/GenBank/DDBJ databases">
        <title>Pathogenic bacteria of pear tree diseases.</title>
        <authorList>
            <person name="Zhang Z."/>
            <person name="He L."/>
            <person name="Huang R."/>
        </authorList>
    </citation>
    <scope>NUCLEOTIDE SEQUENCE [LARGE SCALE GENOMIC DNA]</scope>
    <source>
        <strain evidence="1 2">DE2</strain>
    </source>
</reference>
<organism evidence="1 2">
    <name type="scientific">Erwinia pyri</name>
    <dbReference type="NCBI Taxonomy" id="3062598"/>
    <lineage>
        <taxon>Bacteria</taxon>
        <taxon>Pseudomonadati</taxon>
        <taxon>Pseudomonadota</taxon>
        <taxon>Gammaproteobacteria</taxon>
        <taxon>Enterobacterales</taxon>
        <taxon>Erwiniaceae</taxon>
        <taxon>Erwinia</taxon>
    </lineage>
</organism>
<keyword evidence="2" id="KW-1185">Reference proteome</keyword>